<evidence type="ECO:0000259" key="1">
    <source>
        <dbReference type="Pfam" id="PF09995"/>
    </source>
</evidence>
<reference evidence="2 3" key="2">
    <citation type="journal article" date="2016" name="Genome Announc.">
        <title>Draft Genome Sequence of a Versatile Hydrocarbon-Degrading Bacterium, Rhodococcus pyridinivorans Strain KG-16, Collected from Oil Fields in India.</title>
        <authorList>
            <person name="Aggarwal R.K."/>
            <person name="Dawar C."/>
            <person name="Phanindranath R."/>
            <person name="Mutnuri L."/>
            <person name="Dayal A.M."/>
        </authorList>
    </citation>
    <scope>NUCLEOTIDE SEQUENCE [LARGE SCALE GENOMIC DNA]</scope>
    <source>
        <strain evidence="2 3">KG-16</strain>
    </source>
</reference>
<proteinExistence type="predicted"/>
<dbReference type="Pfam" id="PF09995">
    <property type="entry name" value="MPAB_Lcp_cat"/>
    <property type="match status" value="1"/>
</dbReference>
<accession>A0A0V9UKA5</accession>
<dbReference type="Proteomes" id="UP000053060">
    <property type="component" value="Unassembled WGS sequence"/>
</dbReference>
<dbReference type="InterPro" id="IPR018713">
    <property type="entry name" value="MPAB/Lcp_cat_dom"/>
</dbReference>
<gene>
    <name evidence="2" type="ORF">Z045_11130</name>
</gene>
<name>A0A0V9UKA5_9NOCA</name>
<protein>
    <recommendedName>
        <fullName evidence="1">ER-bound oxygenase mpaB/mpaB'/Rubber oxygenase catalytic domain-containing protein</fullName>
    </recommendedName>
</protein>
<dbReference type="EMBL" id="AZXY01000005">
    <property type="protein sequence ID" value="KSZ58448.1"/>
    <property type="molecule type" value="Genomic_DNA"/>
</dbReference>
<dbReference type="RefSeq" id="WP_060651921.1">
    <property type="nucleotide sequence ID" value="NZ_AZXY01000005.1"/>
</dbReference>
<dbReference type="PANTHER" id="PTHR36151">
    <property type="entry name" value="BLR2777 PROTEIN"/>
    <property type="match status" value="1"/>
</dbReference>
<dbReference type="PANTHER" id="PTHR36151:SF3">
    <property type="entry name" value="ER-BOUND OXYGENASE MPAB_MPAB'_RUBBER OXYGENASE CATALYTIC DOMAIN-CONTAINING PROTEIN"/>
    <property type="match status" value="1"/>
</dbReference>
<reference evidence="3" key="1">
    <citation type="submission" date="2015-01" db="EMBL/GenBank/DDBJ databases">
        <title>Draft genome sequence of Rhodococcus pyridinivorans strain KG-16, a hydrocarbon-degrading bacterium.</title>
        <authorList>
            <person name="Aggarwal R.K."/>
            <person name="Dawar C."/>
        </authorList>
    </citation>
    <scope>NUCLEOTIDE SEQUENCE [LARGE SCALE GENOMIC DNA]</scope>
    <source>
        <strain evidence="3">KG-16</strain>
    </source>
</reference>
<dbReference type="GO" id="GO:0016491">
    <property type="term" value="F:oxidoreductase activity"/>
    <property type="evidence" value="ECO:0007669"/>
    <property type="project" value="InterPro"/>
</dbReference>
<sequence>MRTIDTLGDLVSPLGGTINAANVIMQLAHPGVGQGVVDSTVDSGRADLHPVKRARTTGTYLAVAVFGNDADRDFVRESVRKIHARVTSSPGAEVRYSANSPALQLWVAVCLLEYFIDQHEFLYGPLTEEQYARILRDGATLATTLNVRPESWPTTREEYEELWKAGVADISMNEQVREYLTELCNLAFLEVRLGRLGRGIHRVLGRSFELITRGALPPEFRDLMHYPWTADDQRRFDRYLVAVRRLHRVTPWVWPLLWKAYLLDLRTRRRLGLRVF</sequence>
<feature type="domain" description="ER-bound oxygenase mpaB/mpaB'/Rubber oxygenase catalytic" evidence="1">
    <location>
        <begin position="19"/>
        <end position="245"/>
    </location>
</feature>
<organism evidence="2 3">
    <name type="scientific">Rhodococcus pyridinivorans KG-16</name>
    <dbReference type="NCBI Taxonomy" id="1441730"/>
    <lineage>
        <taxon>Bacteria</taxon>
        <taxon>Bacillati</taxon>
        <taxon>Actinomycetota</taxon>
        <taxon>Actinomycetes</taxon>
        <taxon>Mycobacteriales</taxon>
        <taxon>Nocardiaceae</taxon>
        <taxon>Rhodococcus</taxon>
    </lineage>
</organism>
<dbReference type="PATRIC" id="fig|1441730.3.peg.2314"/>
<evidence type="ECO:0000313" key="3">
    <source>
        <dbReference type="Proteomes" id="UP000053060"/>
    </source>
</evidence>
<dbReference type="AlphaFoldDB" id="A0A0V9UKA5"/>
<evidence type="ECO:0000313" key="2">
    <source>
        <dbReference type="EMBL" id="KSZ58448.1"/>
    </source>
</evidence>
<comment type="caution">
    <text evidence="2">The sequence shown here is derived from an EMBL/GenBank/DDBJ whole genome shotgun (WGS) entry which is preliminary data.</text>
</comment>